<evidence type="ECO:0000256" key="2">
    <source>
        <dbReference type="SAM" id="SignalP"/>
    </source>
</evidence>
<reference evidence="3 4" key="1">
    <citation type="journal article" date="2015" name="Genome Biol.">
        <title>Comparative genomics of Steinernema reveals deeply conserved gene regulatory networks.</title>
        <authorList>
            <person name="Dillman A.R."/>
            <person name="Macchietto M."/>
            <person name="Porter C.F."/>
            <person name="Rogers A."/>
            <person name="Williams B."/>
            <person name="Antoshechkin I."/>
            <person name="Lee M.M."/>
            <person name="Goodwin Z."/>
            <person name="Lu X."/>
            <person name="Lewis E.E."/>
            <person name="Goodrich-Blair H."/>
            <person name="Stock S.P."/>
            <person name="Adams B.J."/>
            <person name="Sternberg P.W."/>
            <person name="Mortazavi A."/>
        </authorList>
    </citation>
    <scope>NUCLEOTIDE SEQUENCE [LARGE SCALE GENOMIC DNA]</scope>
    <source>
        <strain evidence="3 4">ALL</strain>
    </source>
</reference>
<dbReference type="Proteomes" id="UP000298663">
    <property type="component" value="Unassembled WGS sequence"/>
</dbReference>
<evidence type="ECO:0000256" key="1">
    <source>
        <dbReference type="SAM" id="MobiDB-lite"/>
    </source>
</evidence>
<dbReference type="AlphaFoldDB" id="A0A4U5NJE3"/>
<comment type="caution">
    <text evidence="3">The sequence shown here is derived from an EMBL/GenBank/DDBJ whole genome shotgun (WGS) entry which is preliminary data.</text>
</comment>
<sequence>MKTLQVLLCLVFLVVAYASNAKRASYGVAAEDDSAAVEKRWAYGKPVEKRQWYGRKPQNSVFKSAGLTESPWRSVSGTEADNSKAEKRQWYNVNDDEAKVQKRWAYGKPVEKRQYEGKS</sequence>
<gene>
    <name evidence="3" type="ORF">L596_016525</name>
</gene>
<name>A0A4U5NJE3_STECR</name>
<protein>
    <submittedName>
        <fullName evidence="3">Uncharacterized protein</fullName>
    </submittedName>
</protein>
<proteinExistence type="predicted"/>
<evidence type="ECO:0000313" key="4">
    <source>
        <dbReference type="Proteomes" id="UP000298663"/>
    </source>
</evidence>
<feature type="signal peptide" evidence="2">
    <location>
        <begin position="1"/>
        <end position="18"/>
    </location>
</feature>
<keyword evidence="2" id="KW-0732">Signal</keyword>
<accession>A0A4U5NJE3</accession>
<evidence type="ECO:0000313" key="3">
    <source>
        <dbReference type="EMBL" id="TKR82851.1"/>
    </source>
</evidence>
<dbReference type="EMBL" id="AZBU02000004">
    <property type="protein sequence ID" value="TKR82851.1"/>
    <property type="molecule type" value="Genomic_DNA"/>
</dbReference>
<feature type="region of interest" description="Disordered" evidence="1">
    <location>
        <begin position="69"/>
        <end position="88"/>
    </location>
</feature>
<keyword evidence="4" id="KW-1185">Reference proteome</keyword>
<organism evidence="3 4">
    <name type="scientific">Steinernema carpocapsae</name>
    <name type="common">Entomopathogenic nematode</name>
    <dbReference type="NCBI Taxonomy" id="34508"/>
    <lineage>
        <taxon>Eukaryota</taxon>
        <taxon>Metazoa</taxon>
        <taxon>Ecdysozoa</taxon>
        <taxon>Nematoda</taxon>
        <taxon>Chromadorea</taxon>
        <taxon>Rhabditida</taxon>
        <taxon>Tylenchina</taxon>
        <taxon>Panagrolaimomorpha</taxon>
        <taxon>Strongyloidoidea</taxon>
        <taxon>Steinernematidae</taxon>
        <taxon>Steinernema</taxon>
    </lineage>
</organism>
<feature type="chain" id="PRO_5020787670" evidence="2">
    <location>
        <begin position="19"/>
        <end position="119"/>
    </location>
</feature>
<reference evidence="3 4" key="2">
    <citation type="journal article" date="2019" name="G3 (Bethesda)">
        <title>Hybrid Assembly of the Genome of the Entomopathogenic Nematode Steinernema carpocapsae Identifies the X-Chromosome.</title>
        <authorList>
            <person name="Serra L."/>
            <person name="Macchietto M."/>
            <person name="Macias-Munoz A."/>
            <person name="McGill C.J."/>
            <person name="Rodriguez I.M."/>
            <person name="Rodriguez B."/>
            <person name="Murad R."/>
            <person name="Mortazavi A."/>
        </authorList>
    </citation>
    <scope>NUCLEOTIDE SEQUENCE [LARGE SCALE GENOMIC DNA]</scope>
    <source>
        <strain evidence="3 4">ALL</strain>
    </source>
</reference>
<feature type="compositionally biased region" description="Polar residues" evidence="1">
    <location>
        <begin position="71"/>
        <end position="80"/>
    </location>
</feature>